<reference evidence="2" key="1">
    <citation type="journal article" date="2019" name="Int. J. Syst. Evol. Microbiol.">
        <title>The Global Catalogue of Microorganisms (GCM) 10K type strain sequencing project: providing services to taxonomists for standard genome sequencing and annotation.</title>
        <authorList>
            <consortium name="The Broad Institute Genomics Platform"/>
            <consortium name="The Broad Institute Genome Sequencing Center for Infectious Disease"/>
            <person name="Wu L."/>
            <person name="Ma J."/>
        </authorList>
    </citation>
    <scope>NUCLEOTIDE SEQUENCE [LARGE SCALE GENOMIC DNA]</scope>
    <source>
        <strain evidence="2">CCUG 66188</strain>
    </source>
</reference>
<dbReference type="Proteomes" id="UP001596353">
    <property type="component" value="Unassembled WGS sequence"/>
</dbReference>
<protein>
    <submittedName>
        <fullName evidence="1">Uncharacterized protein</fullName>
    </submittedName>
</protein>
<evidence type="ECO:0000313" key="1">
    <source>
        <dbReference type="EMBL" id="MFC6762669.1"/>
    </source>
</evidence>
<dbReference type="EMBL" id="JBHSWG010000004">
    <property type="protein sequence ID" value="MFC6762669.1"/>
    <property type="molecule type" value="Genomic_DNA"/>
</dbReference>
<proteinExistence type="predicted"/>
<keyword evidence="2" id="KW-1185">Reference proteome</keyword>
<accession>A0ABW2BB08</accession>
<evidence type="ECO:0000313" key="2">
    <source>
        <dbReference type="Proteomes" id="UP001596353"/>
    </source>
</evidence>
<organism evidence="1 2">
    <name type="scientific">Sulfitobacter porphyrae</name>
    <dbReference type="NCBI Taxonomy" id="1246864"/>
    <lineage>
        <taxon>Bacteria</taxon>
        <taxon>Pseudomonadati</taxon>
        <taxon>Pseudomonadota</taxon>
        <taxon>Alphaproteobacteria</taxon>
        <taxon>Rhodobacterales</taxon>
        <taxon>Roseobacteraceae</taxon>
        <taxon>Sulfitobacter</taxon>
    </lineage>
</organism>
<sequence>MRGFQNVTEGLRQILQTPLGDQVPDARRVLISGFGLVNYDRGICTGAAVLEKEVLR</sequence>
<name>A0ABW2BB08_9RHOB</name>
<comment type="caution">
    <text evidence="1">The sequence shown here is derived from an EMBL/GenBank/DDBJ whole genome shotgun (WGS) entry which is preliminary data.</text>
</comment>
<gene>
    <name evidence="1" type="ORF">ACFQFQ_28835</name>
</gene>